<feature type="chain" id="PRO_5039299320" evidence="2">
    <location>
        <begin position="23"/>
        <end position="169"/>
    </location>
</feature>
<dbReference type="OrthoDB" id="7949713at2"/>
<sequence>MMQRVWLAATALSALMLFAACSEEPDDSVASADGSATGEASQSEAASEEEGLQAFAECMRDQGVDFPDPDPEGGFEGAEELREVMEDEPEAVEACQEHLASGEVDLSDPEIQAAMLEFSQCMRDNGIEDFPDPGDDGFGPALLEEGEADPEWDAALEACQPLLAEMRGE</sequence>
<reference evidence="4" key="1">
    <citation type="submission" date="2016-10" db="EMBL/GenBank/DDBJ databases">
        <authorList>
            <person name="Varghese N."/>
            <person name="Submissions S."/>
        </authorList>
    </citation>
    <scope>NUCLEOTIDE SEQUENCE [LARGE SCALE GENOMIC DNA]</scope>
    <source>
        <strain evidence="4">CGMCC 4.3516</strain>
    </source>
</reference>
<feature type="region of interest" description="Disordered" evidence="1">
    <location>
        <begin position="24"/>
        <end position="53"/>
    </location>
</feature>
<dbReference type="Proteomes" id="UP000198949">
    <property type="component" value="Unassembled WGS sequence"/>
</dbReference>
<dbReference type="EMBL" id="FNAD01000016">
    <property type="protein sequence ID" value="SDE25364.1"/>
    <property type="molecule type" value="Genomic_DNA"/>
</dbReference>
<gene>
    <name evidence="3" type="ORF">SAMN05216270_116109</name>
</gene>
<dbReference type="PROSITE" id="PS51257">
    <property type="entry name" value="PROKAR_LIPOPROTEIN"/>
    <property type="match status" value="1"/>
</dbReference>
<dbReference type="STRING" id="58114.SAMN05216270_116109"/>
<protein>
    <submittedName>
        <fullName evidence="3">Uncharacterized protein</fullName>
    </submittedName>
</protein>
<accession>A0A1G7BE56</accession>
<evidence type="ECO:0000313" key="3">
    <source>
        <dbReference type="EMBL" id="SDE25364.1"/>
    </source>
</evidence>
<name>A0A1G7BE56_9ACTN</name>
<feature type="signal peptide" evidence="2">
    <location>
        <begin position="1"/>
        <end position="22"/>
    </location>
</feature>
<dbReference type="RefSeq" id="WP_143015039.1">
    <property type="nucleotide sequence ID" value="NZ_FNAD01000016.1"/>
</dbReference>
<feature type="compositionally biased region" description="Low complexity" evidence="1">
    <location>
        <begin position="34"/>
        <end position="45"/>
    </location>
</feature>
<keyword evidence="4" id="KW-1185">Reference proteome</keyword>
<evidence type="ECO:0000256" key="1">
    <source>
        <dbReference type="SAM" id="MobiDB-lite"/>
    </source>
</evidence>
<dbReference type="AlphaFoldDB" id="A0A1G7BE56"/>
<organism evidence="3 4">
    <name type="scientific">Glycomyces harbinensis</name>
    <dbReference type="NCBI Taxonomy" id="58114"/>
    <lineage>
        <taxon>Bacteria</taxon>
        <taxon>Bacillati</taxon>
        <taxon>Actinomycetota</taxon>
        <taxon>Actinomycetes</taxon>
        <taxon>Glycomycetales</taxon>
        <taxon>Glycomycetaceae</taxon>
        <taxon>Glycomyces</taxon>
    </lineage>
</organism>
<proteinExistence type="predicted"/>
<feature type="region of interest" description="Disordered" evidence="1">
    <location>
        <begin position="124"/>
        <end position="144"/>
    </location>
</feature>
<evidence type="ECO:0000256" key="2">
    <source>
        <dbReference type="SAM" id="SignalP"/>
    </source>
</evidence>
<evidence type="ECO:0000313" key="4">
    <source>
        <dbReference type="Proteomes" id="UP000198949"/>
    </source>
</evidence>
<keyword evidence="2" id="KW-0732">Signal</keyword>